<feature type="signal peptide" evidence="1">
    <location>
        <begin position="1"/>
        <end position="23"/>
    </location>
</feature>
<evidence type="ECO:0000256" key="1">
    <source>
        <dbReference type="SAM" id="SignalP"/>
    </source>
</evidence>
<proteinExistence type="predicted"/>
<evidence type="ECO:0008006" key="4">
    <source>
        <dbReference type="Google" id="ProtNLM"/>
    </source>
</evidence>
<evidence type="ECO:0000313" key="2">
    <source>
        <dbReference type="EMBL" id="DAD48554.1"/>
    </source>
</evidence>
<dbReference type="Proteomes" id="UP000607653">
    <property type="component" value="Unassembled WGS sequence"/>
</dbReference>
<keyword evidence="3" id="KW-1185">Reference proteome</keyword>
<name>A0A822ZRI8_NELNU</name>
<reference evidence="2 3" key="1">
    <citation type="journal article" date="2020" name="Mol. Biol. Evol.">
        <title>Distinct Expression and Methylation Patterns for Genes with Different Fates following a Single Whole-Genome Duplication in Flowering Plants.</title>
        <authorList>
            <person name="Shi T."/>
            <person name="Rahmani R.S."/>
            <person name="Gugger P.F."/>
            <person name="Wang M."/>
            <person name="Li H."/>
            <person name="Zhang Y."/>
            <person name="Li Z."/>
            <person name="Wang Q."/>
            <person name="Van de Peer Y."/>
            <person name="Marchal K."/>
            <person name="Chen J."/>
        </authorList>
    </citation>
    <scope>NUCLEOTIDE SEQUENCE [LARGE SCALE GENOMIC DNA]</scope>
    <source>
        <tissue evidence="2">Leaf</tissue>
    </source>
</reference>
<evidence type="ECO:0000313" key="3">
    <source>
        <dbReference type="Proteomes" id="UP000607653"/>
    </source>
</evidence>
<gene>
    <name evidence="2" type="ORF">HUJ06_018491</name>
</gene>
<keyword evidence="1" id="KW-0732">Signal</keyword>
<dbReference type="AlphaFoldDB" id="A0A822ZRI8"/>
<feature type="chain" id="PRO_5033065882" description="Secreted protein" evidence="1">
    <location>
        <begin position="24"/>
        <end position="75"/>
    </location>
</feature>
<comment type="caution">
    <text evidence="2">The sequence shown here is derived from an EMBL/GenBank/DDBJ whole genome shotgun (WGS) entry which is preliminary data.</text>
</comment>
<protein>
    <recommendedName>
        <fullName evidence="4">Secreted protein</fullName>
    </recommendedName>
</protein>
<sequence length="75" mass="8509">MILKDSAFVILAAFLTATRPAATLEMFPSWPMRFQQTPRVFFPFDSFLFLCGLMNLDSNNNGNCSISLSFFLFSL</sequence>
<dbReference type="EMBL" id="DUZY01000008">
    <property type="protein sequence ID" value="DAD48554.1"/>
    <property type="molecule type" value="Genomic_DNA"/>
</dbReference>
<accession>A0A822ZRI8</accession>
<organism evidence="2 3">
    <name type="scientific">Nelumbo nucifera</name>
    <name type="common">Sacred lotus</name>
    <dbReference type="NCBI Taxonomy" id="4432"/>
    <lineage>
        <taxon>Eukaryota</taxon>
        <taxon>Viridiplantae</taxon>
        <taxon>Streptophyta</taxon>
        <taxon>Embryophyta</taxon>
        <taxon>Tracheophyta</taxon>
        <taxon>Spermatophyta</taxon>
        <taxon>Magnoliopsida</taxon>
        <taxon>Proteales</taxon>
        <taxon>Nelumbonaceae</taxon>
        <taxon>Nelumbo</taxon>
    </lineage>
</organism>